<dbReference type="Pfam" id="PF00156">
    <property type="entry name" value="Pribosyltran"/>
    <property type="match status" value="1"/>
</dbReference>
<evidence type="ECO:0000256" key="3">
    <source>
        <dbReference type="ARBA" id="ARBA00022727"/>
    </source>
</evidence>
<keyword evidence="4 9" id="KW-0547">Nucleotide-binding</keyword>
<dbReference type="NCBIfam" id="NF001815">
    <property type="entry name" value="PRK00553.1"/>
    <property type="match status" value="1"/>
</dbReference>
<dbReference type="GO" id="GO:0002189">
    <property type="term" value="C:ribose phosphate diphosphokinase complex"/>
    <property type="evidence" value="ECO:0007669"/>
    <property type="project" value="TreeGrafter"/>
</dbReference>
<organism evidence="13 14">
    <name type="scientific">Mycoplasmoides pneumoniae 309</name>
    <dbReference type="NCBI Taxonomy" id="1112856"/>
    <lineage>
        <taxon>Bacteria</taxon>
        <taxon>Bacillati</taxon>
        <taxon>Mycoplasmatota</taxon>
        <taxon>Mycoplasmoidales</taxon>
        <taxon>Mycoplasmoidaceae</taxon>
        <taxon>Mycoplasmoides</taxon>
    </lineage>
</organism>
<evidence type="ECO:0000256" key="4">
    <source>
        <dbReference type="ARBA" id="ARBA00022741"/>
    </source>
</evidence>
<reference evidence="14" key="1">
    <citation type="journal article" date="2012" name="J. Bacteriol.">
        <title>Complete genome sequence of Mycoplasma pneumoniae type 2a strain 309, isolated in Japan.</title>
        <authorList>
            <person name="Kenri T."/>
            <person name="Horino A."/>
            <person name="Matsui M."/>
            <person name="Sasaki Y."/>
            <person name="Suzuki S."/>
            <person name="Narita M."/>
            <person name="Ohya H."/>
            <person name="Okazaki N."/>
            <person name="Shibayama K."/>
        </authorList>
    </citation>
    <scope>NUCLEOTIDE SEQUENCE [LARGE SCALE GENOMIC DNA]</scope>
    <source>
        <strain evidence="14">309</strain>
    </source>
</reference>
<keyword evidence="3 9" id="KW-0545">Nucleotide biosynthesis</keyword>
<dbReference type="Proteomes" id="UP000007105">
    <property type="component" value="Chromosome"/>
</dbReference>
<comment type="function">
    <text evidence="9">Involved in the biosynthesis of the central metabolite phospho-alpha-D-ribosyl-1-pyrophosphate (PRPP) via the transfer of pyrophosphoryl group from ATP to 1-hydroxyl of ribose-5-phosphate (Rib-5-P).</text>
</comment>
<name>A0AB33HNH6_MYCPM</name>
<dbReference type="GO" id="GO:0004749">
    <property type="term" value="F:ribose phosphate diphosphokinase activity"/>
    <property type="evidence" value="ECO:0007669"/>
    <property type="project" value="UniProtKB-UniRule"/>
</dbReference>
<sequence length="388" mass="43701">MRLNKLRHAKSKKDFPLFHLKCSLKMAKLKWKSGWPNLRKNLINVKPSKVKRSSANCANNMDRHNHVVFSLSKTHDLVSRICQKLKMPMGLITHNEFADGETYIRFEESVRNKDVFIFQSTCAPVNDSLMELLIAIDALKRGSAKSITAILPYYGYARQDRKTMGREPITSKLVADLLTTAGVSRVALTDIHSDQTQGFFNIPVDTLQTYHVFLTRTVELLGKKDLVVVSPDYGGVKRARLIATSLELPLAIIDKRRPAHNVAESINVLGEVANKNCLIVDDMIDTGGTVIAAAKLLREHHAKKVCVMATHGLFNGEAPQRFQKAFNEGLVDYLFVSNSIPQTKFDQCPQFQVIDLAPLFEEVLLCYANNSSISAIYTRHIEWIKKHV</sequence>
<proteinExistence type="inferred from homology"/>
<feature type="binding site" evidence="9">
    <location>
        <begin position="99"/>
        <end position="101"/>
    </location>
    <ligand>
        <name>ATP</name>
        <dbReference type="ChEBI" id="CHEBI:30616"/>
    </ligand>
</feature>
<feature type="binding site" evidence="9">
    <location>
        <position position="232"/>
    </location>
    <ligand>
        <name>Mg(2+)</name>
        <dbReference type="ChEBI" id="CHEBI:18420"/>
    </ligand>
</feature>
<dbReference type="EC" id="2.7.6.1" evidence="9"/>
<evidence type="ECO:0000256" key="1">
    <source>
        <dbReference type="ARBA" id="ARBA00022679"/>
    </source>
</evidence>
<dbReference type="CDD" id="cd06223">
    <property type="entry name" value="PRTases_typeI"/>
    <property type="match status" value="1"/>
</dbReference>
<comment type="subunit">
    <text evidence="9">Homohexamer.</text>
</comment>
<dbReference type="InterPro" id="IPR029099">
    <property type="entry name" value="Pribosyltran_N"/>
</dbReference>
<dbReference type="PANTHER" id="PTHR10210">
    <property type="entry name" value="RIBOSE-PHOSPHATE DIPHOSPHOKINASE FAMILY MEMBER"/>
    <property type="match status" value="1"/>
</dbReference>
<accession>A0AB33HNH6</accession>
<dbReference type="InterPro" id="IPR005946">
    <property type="entry name" value="Rib-P_diPkinase"/>
</dbReference>
<keyword evidence="6 9" id="KW-0067">ATP-binding</keyword>
<dbReference type="InterPro" id="IPR000836">
    <property type="entry name" value="PRTase_dom"/>
</dbReference>
<dbReference type="AlphaFoldDB" id="A0AB33HNH6"/>
<feature type="binding site" evidence="9">
    <location>
        <begin position="285"/>
        <end position="289"/>
    </location>
    <ligand>
        <name>D-ribose 5-phosphate</name>
        <dbReference type="ChEBI" id="CHEBI:78346"/>
    </ligand>
</feature>
<feature type="domain" description="Phosphoribosyltransferase" evidence="11">
    <location>
        <begin position="221"/>
        <end position="307"/>
    </location>
</feature>
<keyword evidence="5 9" id="KW-0418">Kinase</keyword>
<dbReference type="InterPro" id="IPR029057">
    <property type="entry name" value="PRTase-like"/>
</dbReference>
<dbReference type="Pfam" id="PF13793">
    <property type="entry name" value="Pribosyltran_N"/>
    <property type="match status" value="1"/>
</dbReference>
<protein>
    <recommendedName>
        <fullName evidence="9">Ribose-phosphate pyrophosphokinase</fullName>
        <shortName evidence="9">RPPK</shortName>
        <ecNumber evidence="9">2.7.6.1</ecNumber>
    </recommendedName>
    <alternativeName>
        <fullName evidence="9">5-phospho-D-ribosyl alpha-1-diphosphate synthase</fullName>
    </alternativeName>
    <alternativeName>
        <fullName evidence="9">Phosphoribosyl diphosphate synthase</fullName>
    </alternativeName>
    <alternativeName>
        <fullName evidence="9">Phosphoribosyl pyrophosphate synthase</fullName>
        <shortName evidence="9">P-Rib-PP synthase</shortName>
        <shortName evidence="9">PRPP synthase</shortName>
        <shortName evidence="9">PRPPase</shortName>
    </alternativeName>
</protein>
<feature type="binding site" evidence="9">
    <location>
        <position position="281"/>
    </location>
    <ligand>
        <name>D-ribose 5-phosphate</name>
        <dbReference type="ChEBI" id="CHEBI:78346"/>
    </ligand>
</feature>
<dbReference type="InterPro" id="IPR000842">
    <property type="entry name" value="PRib_PP_synth_CS"/>
</dbReference>
<dbReference type="PROSITE" id="PS00114">
    <property type="entry name" value="PRPP_SYNTHASE"/>
    <property type="match status" value="1"/>
</dbReference>
<evidence type="ECO:0000256" key="8">
    <source>
        <dbReference type="ARBA" id="ARBA00049535"/>
    </source>
</evidence>
<evidence type="ECO:0000256" key="7">
    <source>
        <dbReference type="ARBA" id="ARBA00022842"/>
    </source>
</evidence>
<dbReference type="FunFam" id="3.40.50.2020:FF:000007">
    <property type="entry name" value="Ribose-phosphate pyrophosphokinase"/>
    <property type="match status" value="1"/>
</dbReference>
<dbReference type="EMBL" id="AP012303">
    <property type="protein sequence ID" value="BAL21642.1"/>
    <property type="molecule type" value="Genomic_DNA"/>
</dbReference>
<gene>
    <name evidence="9 13" type="primary">prs</name>
    <name evidence="13" type="ORF">MPNA0730</name>
</gene>
<dbReference type="GO" id="GO:0005524">
    <property type="term" value="F:ATP binding"/>
    <property type="evidence" value="ECO:0007669"/>
    <property type="project" value="UniProtKB-KW"/>
</dbReference>
<dbReference type="GO" id="GO:0006164">
    <property type="term" value="P:purine nucleotide biosynthetic process"/>
    <property type="evidence" value="ECO:0007669"/>
    <property type="project" value="TreeGrafter"/>
</dbReference>
<evidence type="ECO:0000256" key="6">
    <source>
        <dbReference type="ARBA" id="ARBA00022840"/>
    </source>
</evidence>
<dbReference type="GO" id="GO:0005737">
    <property type="term" value="C:cytoplasm"/>
    <property type="evidence" value="ECO:0007669"/>
    <property type="project" value="UniProtKB-SubCell"/>
</dbReference>
<dbReference type="PANTHER" id="PTHR10210:SF41">
    <property type="entry name" value="RIBOSE-PHOSPHATE PYROPHOSPHOKINASE 1, CHLOROPLASTIC"/>
    <property type="match status" value="1"/>
</dbReference>
<evidence type="ECO:0000259" key="12">
    <source>
        <dbReference type="Pfam" id="PF13793"/>
    </source>
</evidence>
<feature type="domain" description="Ribose-phosphate pyrophosphokinase N-terminal" evidence="12">
    <location>
        <begin position="67"/>
        <end position="182"/>
    </location>
</feature>
<evidence type="ECO:0000313" key="13">
    <source>
        <dbReference type="EMBL" id="BAL21642.1"/>
    </source>
</evidence>
<dbReference type="NCBIfam" id="TIGR01251">
    <property type="entry name" value="ribP_PPkin"/>
    <property type="match status" value="1"/>
</dbReference>
<comment type="similarity">
    <text evidence="9">Belongs to the ribose-phosphate pyrophosphokinase family. Class I subfamily.</text>
</comment>
<dbReference type="SUPFAM" id="SSF53271">
    <property type="entry name" value="PRTase-like"/>
    <property type="match status" value="1"/>
</dbReference>
<dbReference type="SMART" id="SM01400">
    <property type="entry name" value="Pribosyltran_N"/>
    <property type="match status" value="1"/>
</dbReference>
<dbReference type="Gene3D" id="3.40.50.2020">
    <property type="match status" value="2"/>
</dbReference>
<keyword evidence="9" id="KW-0963">Cytoplasm</keyword>
<dbReference type="HAMAP" id="MF_00583_B">
    <property type="entry name" value="RibP_PPkinase_B"/>
    <property type="match status" value="1"/>
</dbReference>
<dbReference type="GO" id="GO:0009156">
    <property type="term" value="P:ribonucleoside monophosphate biosynthetic process"/>
    <property type="evidence" value="ECO:0007669"/>
    <property type="project" value="InterPro"/>
</dbReference>
<evidence type="ECO:0000313" key="14">
    <source>
        <dbReference type="Proteomes" id="UP000007105"/>
    </source>
</evidence>
<keyword evidence="7 9" id="KW-0460">Magnesium</keyword>
<dbReference type="GO" id="GO:0000287">
    <property type="term" value="F:magnesium ion binding"/>
    <property type="evidence" value="ECO:0007669"/>
    <property type="project" value="UniProtKB-UniRule"/>
</dbReference>
<comment type="subcellular location">
    <subcellularLocation>
        <location evidence="9">Cytoplasm</location>
    </subcellularLocation>
</comment>
<comment type="pathway">
    <text evidence="9">Metabolic intermediate biosynthesis; 5-phospho-alpha-D-ribose 1-diphosphate biosynthesis; 5-phospho-alpha-D-ribose 1-diphosphate from D-ribose 5-phosphate (route I): step 1/1.</text>
</comment>
<feature type="binding site" evidence="9">
    <location>
        <begin position="158"/>
        <end position="159"/>
    </location>
    <ligand>
        <name>ATP</name>
        <dbReference type="ChEBI" id="CHEBI:30616"/>
    </ligand>
</feature>
<evidence type="ECO:0000256" key="10">
    <source>
        <dbReference type="RuleBase" id="RU004325"/>
    </source>
</evidence>
<evidence type="ECO:0000256" key="5">
    <source>
        <dbReference type="ARBA" id="ARBA00022777"/>
    </source>
</evidence>
<comment type="catalytic activity">
    <reaction evidence="8 9 10">
        <text>D-ribose 5-phosphate + ATP = 5-phospho-alpha-D-ribose 1-diphosphate + AMP + H(+)</text>
        <dbReference type="Rhea" id="RHEA:15609"/>
        <dbReference type="ChEBI" id="CHEBI:15378"/>
        <dbReference type="ChEBI" id="CHEBI:30616"/>
        <dbReference type="ChEBI" id="CHEBI:58017"/>
        <dbReference type="ChEBI" id="CHEBI:78346"/>
        <dbReference type="ChEBI" id="CHEBI:456215"/>
        <dbReference type="EC" id="2.7.6.1"/>
    </reaction>
</comment>
<dbReference type="NCBIfam" id="NF002320">
    <property type="entry name" value="PRK01259.1"/>
    <property type="match status" value="1"/>
</dbReference>
<feature type="binding site" evidence="9">
    <location>
        <position position="257"/>
    </location>
    <ligand>
        <name>D-ribose 5-phosphate</name>
        <dbReference type="ChEBI" id="CHEBI:78346"/>
    </ligand>
</feature>
<keyword evidence="2 9" id="KW-0479">Metal-binding</keyword>
<dbReference type="GO" id="GO:0016301">
    <property type="term" value="F:kinase activity"/>
    <property type="evidence" value="ECO:0007669"/>
    <property type="project" value="UniProtKB-KW"/>
</dbReference>
<comment type="cofactor">
    <cofactor evidence="9">
        <name>Mg(2+)</name>
        <dbReference type="ChEBI" id="CHEBI:18420"/>
    </cofactor>
    <text evidence="9">Binds 2 Mg(2+) ions per subunit.</text>
</comment>
<dbReference type="GO" id="GO:0006015">
    <property type="term" value="P:5-phosphoribose 1-diphosphate biosynthetic process"/>
    <property type="evidence" value="ECO:0007669"/>
    <property type="project" value="UniProtKB-UniRule"/>
</dbReference>
<dbReference type="InterPro" id="IPR037515">
    <property type="entry name" value="Rib-P_diPkinase_bac"/>
</dbReference>
<evidence type="ECO:0000259" key="11">
    <source>
        <dbReference type="Pfam" id="PF00156"/>
    </source>
</evidence>
<keyword evidence="1 9" id="KW-0808">Transferase</keyword>
<evidence type="ECO:0000256" key="9">
    <source>
        <dbReference type="HAMAP-Rule" id="MF_00583"/>
    </source>
</evidence>
<dbReference type="KEGG" id="mpm:MPNA0730"/>
<feature type="active site" evidence="9">
    <location>
        <position position="255"/>
    </location>
</feature>
<evidence type="ECO:0000256" key="2">
    <source>
        <dbReference type="ARBA" id="ARBA00022723"/>
    </source>
</evidence>
<feature type="binding site" evidence="9">
    <location>
        <position position="192"/>
    </location>
    <ligand>
        <name>Mg(2+)</name>
        <dbReference type="ChEBI" id="CHEBI:18420"/>
    </ligand>
</feature>